<dbReference type="Proteomes" id="UP000067689">
    <property type="component" value="Chromosome"/>
</dbReference>
<feature type="region of interest" description="Disordered" evidence="1">
    <location>
        <begin position="99"/>
        <end position="153"/>
    </location>
</feature>
<feature type="compositionally biased region" description="Pro residues" evidence="1">
    <location>
        <begin position="108"/>
        <end position="153"/>
    </location>
</feature>
<evidence type="ECO:0000313" key="2">
    <source>
        <dbReference type="EMBL" id="ALX04670.1"/>
    </source>
</evidence>
<dbReference type="KEGG" id="aer:AERYTH_08175"/>
<keyword evidence="3" id="KW-1185">Reference proteome</keyword>
<dbReference type="EMBL" id="CP011502">
    <property type="protein sequence ID" value="ALX04670.1"/>
    <property type="molecule type" value="Genomic_DNA"/>
</dbReference>
<protein>
    <submittedName>
        <fullName evidence="2">Uncharacterized protein</fullName>
    </submittedName>
</protein>
<proteinExistence type="predicted"/>
<dbReference type="PATRIC" id="fig|2041.4.peg.1715"/>
<evidence type="ECO:0000313" key="3">
    <source>
        <dbReference type="Proteomes" id="UP000067689"/>
    </source>
</evidence>
<evidence type="ECO:0000256" key="1">
    <source>
        <dbReference type="SAM" id="MobiDB-lite"/>
    </source>
</evidence>
<gene>
    <name evidence="2" type="ORF">AERYTH_08175</name>
</gene>
<dbReference type="SUPFAM" id="SSF140453">
    <property type="entry name" value="EsxAB dimer-like"/>
    <property type="match status" value="1"/>
</dbReference>
<name>A0A0U4C9X7_9ACTN</name>
<accession>A0A0U4C9X7</accession>
<dbReference type="OrthoDB" id="3787251at2"/>
<organism evidence="2 3">
    <name type="scientific">Aeromicrobium erythreum</name>
    <dbReference type="NCBI Taxonomy" id="2041"/>
    <lineage>
        <taxon>Bacteria</taxon>
        <taxon>Bacillati</taxon>
        <taxon>Actinomycetota</taxon>
        <taxon>Actinomycetes</taxon>
        <taxon>Propionibacteriales</taxon>
        <taxon>Nocardioidaceae</taxon>
        <taxon>Aeromicrobium</taxon>
    </lineage>
</organism>
<dbReference type="STRING" id="2041.AERYTH_08175"/>
<dbReference type="InterPro" id="IPR036689">
    <property type="entry name" value="ESAT-6-like_sf"/>
</dbReference>
<dbReference type="AlphaFoldDB" id="A0A0U4C9X7"/>
<dbReference type="RefSeq" id="WP_067857044.1">
    <property type="nucleotide sequence ID" value="NZ_CP011502.1"/>
</dbReference>
<sequence>MSSVEADWNAITAAARIWDGAADGLDGAWRRLHGTTGSPMAPDVAAAFETFREAWVDEVKDVATTAQAHAESLDDAAATYSAVDDAAYQRIRSLMPWSYRDSSIDPDGGPPPMPTPSAGPSPTPAPPADSAPATPQPSPGPSPTPSPSPTGGD</sequence>
<reference evidence="2 3" key="1">
    <citation type="journal article" date="1991" name="Int. J. Syst. Bacteriol.">
        <title>Description of the erythromycin-producing bacterium Arthrobacter sp. strain NRRL B-3381 as Aeromicrobium erythreum gen. nov., sp. nov.</title>
        <authorList>
            <person name="Miller E.S."/>
            <person name="Woese C.R."/>
            <person name="Brenner S."/>
        </authorList>
    </citation>
    <scope>NUCLEOTIDE SEQUENCE [LARGE SCALE GENOMIC DNA]</scope>
    <source>
        <strain evidence="2 3">AR18</strain>
    </source>
</reference>